<dbReference type="Proteomes" id="UP000052023">
    <property type="component" value="Unassembled WGS sequence"/>
</dbReference>
<name>A0A0R3MFZ3_9BRAD</name>
<protein>
    <submittedName>
        <fullName evidence="1">Uncharacterized protein</fullName>
    </submittedName>
</protein>
<evidence type="ECO:0000313" key="2">
    <source>
        <dbReference type="Proteomes" id="UP000052023"/>
    </source>
</evidence>
<gene>
    <name evidence="1" type="ORF">CQ13_34900</name>
</gene>
<dbReference type="AlphaFoldDB" id="A0A0R3MFZ3"/>
<organism evidence="1 2">
    <name type="scientific">Bradyrhizobium retamae</name>
    <dbReference type="NCBI Taxonomy" id="1300035"/>
    <lineage>
        <taxon>Bacteria</taxon>
        <taxon>Pseudomonadati</taxon>
        <taxon>Pseudomonadota</taxon>
        <taxon>Alphaproteobacteria</taxon>
        <taxon>Hyphomicrobiales</taxon>
        <taxon>Nitrobacteraceae</taxon>
        <taxon>Bradyrhizobium</taxon>
    </lineage>
</organism>
<sequence>MTLISELKLVSGPVAPLYSGGAEPLSPILEGKIDLFIDLSIRHKPDNQGSLDAGAFDLFGEQIEQHAG</sequence>
<comment type="caution">
    <text evidence="1">The sequence shown here is derived from an EMBL/GenBank/DDBJ whole genome shotgun (WGS) entry which is preliminary data.</text>
</comment>
<dbReference type="EMBL" id="LLYA01000194">
    <property type="protein sequence ID" value="KRR18510.1"/>
    <property type="molecule type" value="Genomic_DNA"/>
</dbReference>
<accession>A0A0R3MFZ3</accession>
<evidence type="ECO:0000313" key="1">
    <source>
        <dbReference type="EMBL" id="KRR18510.1"/>
    </source>
</evidence>
<reference evidence="1 2" key="1">
    <citation type="submission" date="2014-03" db="EMBL/GenBank/DDBJ databases">
        <title>Bradyrhizobium valentinum sp. nov., isolated from effective nodules of Lupinus mariae-josephae, a lupine endemic of basic-lime soils in Eastern Spain.</title>
        <authorList>
            <person name="Duran D."/>
            <person name="Rey L."/>
            <person name="Navarro A."/>
            <person name="Busquets A."/>
            <person name="Imperial J."/>
            <person name="Ruiz-Argueso T."/>
        </authorList>
    </citation>
    <scope>NUCLEOTIDE SEQUENCE [LARGE SCALE GENOMIC DNA]</scope>
    <source>
        <strain evidence="1 2">Ro19</strain>
    </source>
</reference>
<keyword evidence="2" id="KW-1185">Reference proteome</keyword>
<proteinExistence type="predicted"/>